<evidence type="ECO:0000256" key="5">
    <source>
        <dbReference type="ARBA" id="ARBA00022679"/>
    </source>
</evidence>
<dbReference type="InterPro" id="IPR003726">
    <property type="entry name" value="HCY_dom"/>
</dbReference>
<dbReference type="AlphaFoldDB" id="A0A917EPH6"/>
<proteinExistence type="predicted"/>
<keyword evidence="8" id="KW-0479">Metal-binding</keyword>
<keyword evidence="5 8" id="KW-0808">Transferase</keyword>
<evidence type="ECO:0000313" key="10">
    <source>
        <dbReference type="EMBL" id="GGE67058.1"/>
    </source>
</evidence>
<dbReference type="SUPFAM" id="SSF51730">
    <property type="entry name" value="FAD-linked oxidoreductase"/>
    <property type="match status" value="1"/>
</dbReference>
<dbReference type="GO" id="GO:0032259">
    <property type="term" value="P:methylation"/>
    <property type="evidence" value="ECO:0007669"/>
    <property type="project" value="UniProtKB-KW"/>
</dbReference>
<comment type="caution">
    <text evidence="10">The sequence shown here is derived from an EMBL/GenBank/DDBJ whole genome shotgun (WGS) entry which is preliminary data.</text>
</comment>
<dbReference type="PROSITE" id="PS50970">
    <property type="entry name" value="HCY"/>
    <property type="match status" value="1"/>
</dbReference>
<dbReference type="Gene3D" id="3.20.20.330">
    <property type="entry name" value="Homocysteine-binding-like domain"/>
    <property type="match status" value="1"/>
</dbReference>
<dbReference type="GO" id="GO:0008168">
    <property type="term" value="F:methyltransferase activity"/>
    <property type="evidence" value="ECO:0007669"/>
    <property type="project" value="UniProtKB-UniRule"/>
</dbReference>
<sequence length="611" mass="67167">MKLLKRLESGIVIADGAMGTLLYSHGLQSSFEELNMTDGGLITDIHRAYIEAGAEVIQTNTYGANEAKLRLHGLEDDVVAINKAAVQHAKRAANNDTIILGTIGGMKHIGSVHVTNMEREYMLLQQSTALLEEGVDGLLLETFYDEEELYEAVKILRNHTKLPIVAQLALHEVGVMQSGRPVEEALKQLQLLGADVIGLNCHLGPLHMIESLKTVPLPNDTFLSAFPNAGLPKYADGRYMYEGTDAYFEQMATLFVEQGVRLLGGCCGTTPAHIKAMKRALTNVQPVTKKDVAVRTMKIEVKPAAPRKTQSLAEKAKRETTIVVELDPPKTLDTRRFFEGAKALSKAGADAITLADNSLASPRVCNTALASMLLNSGINVLAHLTCRDRNIIGLQSHLLGLETLRIHEVLALTGDPARVGDFPGATSVYDLSSFELIRLMKEMNEGRSYVGKTIGQKTNFSVGAAFNPNVRKLDAAVKRLEKKIDAGADYFLTQPVYDINLIRNMYEATKHIEQPIFLGIMPLISKRNADFLHFEVPGITVPDAVREAMGAAESPEAAVQEGLRFAKELLDEALTYFNGIYLVTPFLRYEVTEELVTYVVNHPKRKAEIYV</sequence>
<evidence type="ECO:0000259" key="9">
    <source>
        <dbReference type="PROSITE" id="PS50970"/>
    </source>
</evidence>
<dbReference type="FunFam" id="3.20.20.220:FF:000007">
    <property type="entry name" value="Bifunctional homocysteine S-methyltransferase/methylenetetrahydrofolate reductase"/>
    <property type="match status" value="1"/>
</dbReference>
<evidence type="ECO:0000256" key="2">
    <source>
        <dbReference type="ARBA" id="ARBA00004777"/>
    </source>
</evidence>
<evidence type="ECO:0000256" key="1">
    <source>
        <dbReference type="ARBA" id="ARBA00001974"/>
    </source>
</evidence>
<evidence type="ECO:0000256" key="7">
    <source>
        <dbReference type="ARBA" id="ARBA00023002"/>
    </source>
</evidence>
<dbReference type="Pfam" id="PF02219">
    <property type="entry name" value="MTHFR"/>
    <property type="match status" value="1"/>
</dbReference>
<dbReference type="Pfam" id="PF02574">
    <property type="entry name" value="S-methyl_trans"/>
    <property type="match status" value="1"/>
</dbReference>
<accession>A0A917EPH6</accession>
<dbReference type="NCBIfam" id="NF006396">
    <property type="entry name" value="PRK08645.1"/>
    <property type="match status" value="1"/>
</dbReference>
<keyword evidence="8" id="KW-0862">Zinc</keyword>
<reference evidence="10" key="1">
    <citation type="journal article" date="2014" name="Int. J. Syst. Evol. Microbiol.">
        <title>Complete genome sequence of Corynebacterium casei LMG S-19264T (=DSM 44701T), isolated from a smear-ripened cheese.</title>
        <authorList>
            <consortium name="US DOE Joint Genome Institute (JGI-PGF)"/>
            <person name="Walter F."/>
            <person name="Albersmeier A."/>
            <person name="Kalinowski J."/>
            <person name="Ruckert C."/>
        </authorList>
    </citation>
    <scope>NUCLEOTIDE SEQUENCE</scope>
    <source>
        <strain evidence="10">CGMCC 1.12698</strain>
    </source>
</reference>
<dbReference type="RefSeq" id="WP_188387894.1">
    <property type="nucleotide sequence ID" value="NZ_BMFK01000001.1"/>
</dbReference>
<comment type="cofactor">
    <cofactor evidence="1">
        <name>FAD</name>
        <dbReference type="ChEBI" id="CHEBI:57692"/>
    </cofactor>
</comment>
<evidence type="ECO:0000256" key="4">
    <source>
        <dbReference type="ARBA" id="ARBA00022630"/>
    </source>
</evidence>
<evidence type="ECO:0000256" key="6">
    <source>
        <dbReference type="ARBA" id="ARBA00022827"/>
    </source>
</evidence>
<comment type="cofactor">
    <cofactor evidence="8">
        <name>Zn(2+)</name>
        <dbReference type="ChEBI" id="CHEBI:29105"/>
    </cofactor>
</comment>
<organism evidence="10 11">
    <name type="scientific">Priestia taiwanensis</name>
    <dbReference type="NCBI Taxonomy" id="1347902"/>
    <lineage>
        <taxon>Bacteria</taxon>
        <taxon>Bacillati</taxon>
        <taxon>Bacillota</taxon>
        <taxon>Bacilli</taxon>
        <taxon>Bacillales</taxon>
        <taxon>Bacillaceae</taxon>
        <taxon>Priestia</taxon>
    </lineage>
</organism>
<evidence type="ECO:0000313" key="11">
    <source>
        <dbReference type="Proteomes" id="UP000605259"/>
    </source>
</evidence>
<protein>
    <submittedName>
        <fullName evidence="10">Bifunctional homocysteine S-methyltransferase/methylenetetrahydrofolate reductase</fullName>
    </submittedName>
</protein>
<dbReference type="EMBL" id="BMFK01000001">
    <property type="protein sequence ID" value="GGE67058.1"/>
    <property type="molecule type" value="Genomic_DNA"/>
</dbReference>
<comment type="pathway">
    <text evidence="2">One-carbon metabolism; tetrahydrofolate interconversion.</text>
</comment>
<evidence type="ECO:0000256" key="8">
    <source>
        <dbReference type="PROSITE-ProRule" id="PRU00333"/>
    </source>
</evidence>
<name>A0A917EPH6_9BACI</name>
<feature type="binding site" evidence="8">
    <location>
        <position position="201"/>
    </location>
    <ligand>
        <name>Zn(2+)</name>
        <dbReference type="ChEBI" id="CHEBI:29105"/>
    </ligand>
</feature>
<dbReference type="GO" id="GO:0046872">
    <property type="term" value="F:metal ion binding"/>
    <property type="evidence" value="ECO:0007669"/>
    <property type="project" value="UniProtKB-KW"/>
</dbReference>
<dbReference type="InterPro" id="IPR029041">
    <property type="entry name" value="FAD-linked_oxidoreductase-like"/>
</dbReference>
<gene>
    <name evidence="10" type="primary">metE</name>
    <name evidence="10" type="ORF">GCM10007140_16540</name>
</gene>
<dbReference type="SUPFAM" id="SSF82282">
    <property type="entry name" value="Homocysteine S-methyltransferase"/>
    <property type="match status" value="1"/>
</dbReference>
<dbReference type="Proteomes" id="UP000605259">
    <property type="component" value="Unassembled WGS sequence"/>
</dbReference>
<feature type="binding site" evidence="8">
    <location>
        <position position="266"/>
    </location>
    <ligand>
        <name>Zn(2+)</name>
        <dbReference type="ChEBI" id="CHEBI:29105"/>
    </ligand>
</feature>
<keyword evidence="6" id="KW-0274">FAD</keyword>
<keyword evidence="7" id="KW-0560">Oxidoreductase</keyword>
<dbReference type="CDD" id="cd00537">
    <property type="entry name" value="MTHFR"/>
    <property type="match status" value="1"/>
</dbReference>
<dbReference type="InterPro" id="IPR036589">
    <property type="entry name" value="HCY_dom_sf"/>
</dbReference>
<feature type="binding site" evidence="8">
    <location>
        <position position="267"/>
    </location>
    <ligand>
        <name>Zn(2+)</name>
        <dbReference type="ChEBI" id="CHEBI:29105"/>
    </ligand>
</feature>
<feature type="domain" description="Hcy-binding" evidence="9">
    <location>
        <begin position="1"/>
        <end position="281"/>
    </location>
</feature>
<dbReference type="PANTHER" id="PTHR11103">
    <property type="entry name" value="SLR1189 PROTEIN"/>
    <property type="match status" value="1"/>
</dbReference>
<dbReference type="PANTHER" id="PTHR11103:SF18">
    <property type="entry name" value="SLR1189 PROTEIN"/>
    <property type="match status" value="1"/>
</dbReference>
<dbReference type="InterPro" id="IPR003171">
    <property type="entry name" value="Mehydrof_redctse-like"/>
</dbReference>
<keyword evidence="4" id="KW-0285">Flavoprotein</keyword>
<dbReference type="GO" id="GO:0006555">
    <property type="term" value="P:methionine metabolic process"/>
    <property type="evidence" value="ECO:0007669"/>
    <property type="project" value="InterPro"/>
</dbReference>
<reference evidence="10" key="2">
    <citation type="submission" date="2020-09" db="EMBL/GenBank/DDBJ databases">
        <authorList>
            <person name="Sun Q."/>
            <person name="Zhou Y."/>
        </authorList>
    </citation>
    <scope>NUCLEOTIDE SEQUENCE</scope>
    <source>
        <strain evidence="10">CGMCC 1.12698</strain>
    </source>
</reference>
<keyword evidence="3 8" id="KW-0489">Methyltransferase</keyword>
<evidence type="ECO:0000256" key="3">
    <source>
        <dbReference type="ARBA" id="ARBA00022603"/>
    </source>
</evidence>
<dbReference type="Gene3D" id="3.20.20.220">
    <property type="match status" value="1"/>
</dbReference>
<dbReference type="GO" id="GO:0004489">
    <property type="term" value="F:methylenetetrahydrofolate reductase [NAD(P)H] activity"/>
    <property type="evidence" value="ECO:0007669"/>
    <property type="project" value="InterPro"/>
</dbReference>
<keyword evidence="11" id="KW-1185">Reference proteome</keyword>